<name>A0A937FAZ9_9BACT</name>
<evidence type="ECO:0000313" key="2">
    <source>
        <dbReference type="Proteomes" id="UP000659388"/>
    </source>
</evidence>
<keyword evidence="2" id="KW-1185">Reference proteome</keyword>
<dbReference type="Proteomes" id="UP000659388">
    <property type="component" value="Unassembled WGS sequence"/>
</dbReference>
<comment type="caution">
    <text evidence="1">The sequence shown here is derived from an EMBL/GenBank/DDBJ whole genome shotgun (WGS) entry which is preliminary data.</text>
</comment>
<dbReference type="EMBL" id="JAESIY010000008">
    <property type="protein sequence ID" value="MBL3657555.1"/>
    <property type="molecule type" value="Genomic_DNA"/>
</dbReference>
<gene>
    <name evidence="1" type="ORF">JL102_15510</name>
</gene>
<dbReference type="AlphaFoldDB" id="A0A937FAZ9"/>
<dbReference type="SUPFAM" id="SSF49464">
    <property type="entry name" value="Carboxypeptidase regulatory domain-like"/>
    <property type="match status" value="1"/>
</dbReference>
<sequence length="114" mass="13569">MKVWTKLIIVALITATSCEQKLSDHYRGYVFNYNNEPLSGVKVYAIGFPSKYTHTNKKGYFSLQRRSSTFVDDLIFEKIRYNTDTVYSFFANRRRDKTHFLEQRSDTLFMKEIK</sequence>
<protein>
    <submittedName>
        <fullName evidence="1">Uncharacterized protein</fullName>
    </submittedName>
</protein>
<evidence type="ECO:0000313" key="1">
    <source>
        <dbReference type="EMBL" id="MBL3657555.1"/>
    </source>
</evidence>
<organism evidence="1 2">
    <name type="scientific">Fulvivirga sediminis</name>
    <dbReference type="NCBI Taxonomy" id="2803949"/>
    <lineage>
        <taxon>Bacteria</taxon>
        <taxon>Pseudomonadati</taxon>
        <taxon>Bacteroidota</taxon>
        <taxon>Cytophagia</taxon>
        <taxon>Cytophagales</taxon>
        <taxon>Fulvivirgaceae</taxon>
        <taxon>Fulvivirga</taxon>
    </lineage>
</organism>
<dbReference type="RefSeq" id="WP_202245339.1">
    <property type="nucleotide sequence ID" value="NZ_JAESIY010000008.1"/>
</dbReference>
<accession>A0A937FAZ9</accession>
<reference evidence="1" key="1">
    <citation type="submission" date="2021-01" db="EMBL/GenBank/DDBJ databases">
        <title>Fulvivirga kasyanovii gen. nov., sp nov., a novel member of the phylum Bacteroidetes isolated from seawater in a mussel farm.</title>
        <authorList>
            <person name="Zhao L.-H."/>
            <person name="Wang Z.-J."/>
        </authorList>
    </citation>
    <scope>NUCLEOTIDE SEQUENCE</scope>
    <source>
        <strain evidence="1">2943</strain>
    </source>
</reference>
<dbReference type="PROSITE" id="PS51257">
    <property type="entry name" value="PROKAR_LIPOPROTEIN"/>
    <property type="match status" value="1"/>
</dbReference>
<proteinExistence type="predicted"/>
<dbReference type="InterPro" id="IPR008969">
    <property type="entry name" value="CarboxyPept-like_regulatory"/>
</dbReference>